<protein>
    <recommendedName>
        <fullName evidence="1">4Fe-4S Wbl-type domain-containing protein</fullName>
    </recommendedName>
</protein>
<evidence type="ECO:0000313" key="2">
    <source>
        <dbReference type="EMBL" id="GEK16866.1"/>
    </source>
</evidence>
<reference evidence="2 3" key="1">
    <citation type="submission" date="2019-07" db="EMBL/GenBank/DDBJ databases">
        <title>Whole genome shotgun sequence of Cellulomonas persica NBRC 101101.</title>
        <authorList>
            <person name="Hosoyama A."/>
            <person name="Uohara A."/>
            <person name="Ohji S."/>
            <person name="Ichikawa N."/>
        </authorList>
    </citation>
    <scope>NUCLEOTIDE SEQUENCE [LARGE SCALE GENOMIC DNA]</scope>
    <source>
        <strain evidence="2 3">NBRC 101101</strain>
    </source>
</reference>
<feature type="domain" description="4Fe-4S Wbl-type" evidence="1">
    <location>
        <begin position="31"/>
        <end position="88"/>
    </location>
</feature>
<name>A0A510UQV3_9CELL</name>
<keyword evidence="3" id="KW-1185">Reference proteome</keyword>
<dbReference type="InterPro" id="IPR034768">
    <property type="entry name" value="4FE4S_WBL"/>
</dbReference>
<evidence type="ECO:0000313" key="3">
    <source>
        <dbReference type="Proteomes" id="UP000321386"/>
    </source>
</evidence>
<dbReference type="Proteomes" id="UP000321386">
    <property type="component" value="Unassembled WGS sequence"/>
</dbReference>
<evidence type="ECO:0000259" key="1">
    <source>
        <dbReference type="PROSITE" id="PS51674"/>
    </source>
</evidence>
<dbReference type="EMBL" id="BJUA01000002">
    <property type="protein sequence ID" value="GEK16866.1"/>
    <property type="molecule type" value="Genomic_DNA"/>
</dbReference>
<dbReference type="Pfam" id="PF02467">
    <property type="entry name" value="Whib"/>
    <property type="match status" value="1"/>
</dbReference>
<organism evidence="2 3">
    <name type="scientific">Cellulomonas persica</name>
    <dbReference type="NCBI Taxonomy" id="76861"/>
    <lineage>
        <taxon>Bacteria</taxon>
        <taxon>Bacillati</taxon>
        <taxon>Actinomycetota</taxon>
        <taxon>Actinomycetes</taxon>
        <taxon>Micrococcales</taxon>
        <taxon>Cellulomonadaceae</taxon>
        <taxon>Cellulomonas</taxon>
    </lineage>
</organism>
<dbReference type="AlphaFoldDB" id="A0A510UQV3"/>
<gene>
    <name evidence="2" type="ORF">CPE01_05990</name>
</gene>
<comment type="caution">
    <text evidence="2">The sequence shown here is derived from an EMBL/GenBank/DDBJ whole genome shotgun (WGS) entry which is preliminary data.</text>
</comment>
<accession>A0A510UQV3</accession>
<sequence>MDTLTRSARPGAGASSAVAELTSAAILAGAPCTSGDPAWISPRSTAAEVAEACLRCRSCLVLVPCGEAARELRPSFGVWAGRRYGAAR</sequence>
<dbReference type="PROSITE" id="PS51674">
    <property type="entry name" value="4FE4S_WBL"/>
    <property type="match status" value="1"/>
</dbReference>
<proteinExistence type="predicted"/>